<evidence type="ECO:0000313" key="3">
    <source>
        <dbReference type="EMBL" id="SIS08755.1"/>
    </source>
</evidence>
<evidence type="ECO:0000313" key="5">
    <source>
        <dbReference type="Proteomes" id="UP000187495"/>
    </source>
</evidence>
<dbReference type="EMBL" id="FTNU01000025">
    <property type="protein sequence ID" value="SIS08755.1"/>
    <property type="molecule type" value="Genomic_DNA"/>
</dbReference>
<dbReference type="RefSeq" id="WP_076556187.1">
    <property type="nucleotide sequence ID" value="NZ_FTNU01000025.1"/>
</dbReference>
<feature type="transmembrane region" description="Helical" evidence="2">
    <location>
        <begin position="279"/>
        <end position="296"/>
    </location>
</feature>
<feature type="region of interest" description="Disordered" evidence="1">
    <location>
        <begin position="110"/>
        <end position="188"/>
    </location>
</feature>
<dbReference type="EMBL" id="FTNU01000025">
    <property type="protein sequence ID" value="SIS08839.1"/>
    <property type="molecule type" value="Genomic_DNA"/>
</dbReference>
<accession>A0A1N7G854</accession>
<dbReference type="Pfam" id="PF05616">
    <property type="entry name" value="Neisseria_TspB"/>
    <property type="match status" value="1"/>
</dbReference>
<keyword evidence="2" id="KW-0812">Transmembrane</keyword>
<protein>
    <submittedName>
        <fullName evidence="3">TspB protein</fullName>
    </submittedName>
</protein>
<dbReference type="InterPro" id="IPR008708">
    <property type="entry name" value="Neisseria_TspB"/>
</dbReference>
<dbReference type="STRING" id="34061.B0189_10010"/>
<evidence type="ECO:0000256" key="1">
    <source>
        <dbReference type="SAM" id="MobiDB-lite"/>
    </source>
</evidence>
<organism evidence="3 5">
    <name type="scientific">Moraxella cuniculi DSM 21768</name>
    <dbReference type="NCBI Taxonomy" id="1122245"/>
    <lineage>
        <taxon>Bacteria</taxon>
        <taxon>Pseudomonadati</taxon>
        <taxon>Pseudomonadota</taxon>
        <taxon>Gammaproteobacteria</taxon>
        <taxon>Moraxellales</taxon>
        <taxon>Moraxellaceae</taxon>
        <taxon>Moraxella</taxon>
    </lineage>
</organism>
<gene>
    <name evidence="4" type="ORF">SAMN02745664_12515</name>
    <name evidence="3" type="ORF">SAMN02745664_1255</name>
</gene>
<dbReference type="Proteomes" id="UP000187495">
    <property type="component" value="Unassembled WGS sequence"/>
</dbReference>
<reference evidence="3" key="2">
    <citation type="submission" date="2017-01" db="EMBL/GenBank/DDBJ databases">
        <authorList>
            <person name="Mah S.A."/>
            <person name="Swanson W.J."/>
            <person name="Moy G.W."/>
            <person name="Vacquier V.D."/>
        </authorList>
    </citation>
    <scope>NUCLEOTIDE SEQUENCE [LARGE SCALE GENOMIC DNA]</scope>
    <source>
        <strain evidence="3">DSM 21768</strain>
    </source>
</reference>
<feature type="compositionally biased region" description="Pro residues" evidence="1">
    <location>
        <begin position="135"/>
        <end position="177"/>
    </location>
</feature>
<evidence type="ECO:0000313" key="4">
    <source>
        <dbReference type="EMBL" id="SIS08839.1"/>
    </source>
</evidence>
<proteinExistence type="predicted"/>
<evidence type="ECO:0000256" key="2">
    <source>
        <dbReference type="SAM" id="Phobius"/>
    </source>
</evidence>
<dbReference type="NCBIfam" id="NF041109">
    <property type="entry name" value="VF_TspB_C_term"/>
    <property type="match status" value="1"/>
</dbReference>
<keyword evidence="2" id="KW-0472">Membrane</keyword>
<feature type="compositionally biased region" description="Low complexity" evidence="1">
    <location>
        <begin position="124"/>
        <end position="134"/>
    </location>
</feature>
<keyword evidence="5" id="KW-1185">Reference proteome</keyword>
<sequence>MTGSKSEMTYRGHITYSTFTYWVSNSNIKYSSHRAYCHTVRSSGDLQYADEFFVIEYFLPDNPTTADIASVFRQGMSANKPNRDLFRRVAEYDVSNGLYDAKFEEVAKVPDNPTSPEFVPGTAPVVSSPSVVAPEPLPSPNPGTNPNPGTSPSPNPGTNPNPGTSPSPNPAPNPSPNPDRSNQQEPEGFSLPSFCSWASFLCFRANEDKKAPEELENFDYNVEEKQLTKNPVDFDVEYLAYGGACPAPIRFDLNVGLVAVPLEYSLTPLCDFAKTVRPAILALAYLTALGIVVSAIRS</sequence>
<name>A0A1N7G854_9GAMM</name>
<dbReference type="AlphaFoldDB" id="A0A1N7G854"/>
<keyword evidence="2" id="KW-1133">Transmembrane helix</keyword>
<reference evidence="5" key="1">
    <citation type="submission" date="2017-01" db="EMBL/GenBank/DDBJ databases">
        <authorList>
            <person name="Varghese N."/>
            <person name="Submissions S."/>
        </authorList>
    </citation>
    <scope>NUCLEOTIDE SEQUENCE [LARGE SCALE GENOMIC DNA]</scope>
    <source>
        <strain evidence="5">DSM 21768</strain>
    </source>
</reference>